<evidence type="ECO:0000256" key="2">
    <source>
        <dbReference type="ARBA" id="ARBA00018874"/>
    </source>
</evidence>
<evidence type="ECO:0000313" key="5">
    <source>
        <dbReference type="Proteomes" id="UP001303473"/>
    </source>
</evidence>
<dbReference type="AlphaFoldDB" id="A0AAN6N8P0"/>
<dbReference type="Pfam" id="PF07855">
    <property type="entry name" value="ATG101"/>
    <property type="match status" value="1"/>
</dbReference>
<dbReference type="GO" id="GO:0000407">
    <property type="term" value="C:phagophore assembly site"/>
    <property type="evidence" value="ECO:0007669"/>
    <property type="project" value="TreeGrafter"/>
</dbReference>
<dbReference type="PANTHER" id="PTHR13292">
    <property type="entry name" value="AUTOPHAGY-RELATED PROTEIN 101"/>
    <property type="match status" value="1"/>
</dbReference>
<comment type="similarity">
    <text evidence="1">Belongs to the ATG101 family.</text>
</comment>
<keyword evidence="5" id="KW-1185">Reference proteome</keyword>
<reference evidence="5" key="1">
    <citation type="journal article" date="2023" name="Mol. Phylogenet. Evol.">
        <title>Genome-scale phylogeny and comparative genomics of the fungal order Sordariales.</title>
        <authorList>
            <person name="Hensen N."/>
            <person name="Bonometti L."/>
            <person name="Westerberg I."/>
            <person name="Brannstrom I.O."/>
            <person name="Guillou S."/>
            <person name="Cros-Aarteil S."/>
            <person name="Calhoun S."/>
            <person name="Haridas S."/>
            <person name="Kuo A."/>
            <person name="Mondo S."/>
            <person name="Pangilinan J."/>
            <person name="Riley R."/>
            <person name="LaButti K."/>
            <person name="Andreopoulos B."/>
            <person name="Lipzen A."/>
            <person name="Chen C."/>
            <person name="Yan M."/>
            <person name="Daum C."/>
            <person name="Ng V."/>
            <person name="Clum A."/>
            <person name="Steindorff A."/>
            <person name="Ohm R.A."/>
            <person name="Martin F."/>
            <person name="Silar P."/>
            <person name="Natvig D.O."/>
            <person name="Lalanne C."/>
            <person name="Gautier V."/>
            <person name="Ament-Velasquez S.L."/>
            <person name="Kruys A."/>
            <person name="Hutchinson M.I."/>
            <person name="Powell A.J."/>
            <person name="Barry K."/>
            <person name="Miller A.N."/>
            <person name="Grigoriev I.V."/>
            <person name="Debuchy R."/>
            <person name="Gladieux P."/>
            <person name="Hiltunen Thoren M."/>
            <person name="Johannesson H."/>
        </authorList>
    </citation>
    <scope>NUCLEOTIDE SEQUENCE [LARGE SCALE GENOMIC DNA]</scope>
    <source>
        <strain evidence="5">CBS 340.73</strain>
    </source>
</reference>
<proteinExistence type="inferred from homology"/>
<dbReference type="Proteomes" id="UP001303473">
    <property type="component" value="Unassembled WGS sequence"/>
</dbReference>
<dbReference type="EMBL" id="MU853795">
    <property type="protein sequence ID" value="KAK3940484.1"/>
    <property type="molecule type" value="Genomic_DNA"/>
</dbReference>
<gene>
    <name evidence="4" type="ORF">QBC46DRAFT_124285</name>
</gene>
<evidence type="ECO:0000256" key="3">
    <source>
        <dbReference type="ARBA" id="ARBA00023006"/>
    </source>
</evidence>
<dbReference type="InterPro" id="IPR012445">
    <property type="entry name" value="ATG101"/>
</dbReference>
<dbReference type="GO" id="GO:0019901">
    <property type="term" value="F:protein kinase binding"/>
    <property type="evidence" value="ECO:0007669"/>
    <property type="project" value="TreeGrafter"/>
</dbReference>
<organism evidence="4 5">
    <name type="scientific">Diplogelasinospora grovesii</name>
    <dbReference type="NCBI Taxonomy" id="303347"/>
    <lineage>
        <taxon>Eukaryota</taxon>
        <taxon>Fungi</taxon>
        <taxon>Dikarya</taxon>
        <taxon>Ascomycota</taxon>
        <taxon>Pezizomycotina</taxon>
        <taxon>Sordariomycetes</taxon>
        <taxon>Sordariomycetidae</taxon>
        <taxon>Sordariales</taxon>
        <taxon>Diplogelasinosporaceae</taxon>
        <taxon>Diplogelasinospora</taxon>
    </lineage>
</organism>
<name>A0AAN6N8P0_9PEZI</name>
<keyword evidence="3" id="KW-0072">Autophagy</keyword>
<dbReference type="GO" id="GO:1990316">
    <property type="term" value="C:Atg1/ULK1 kinase complex"/>
    <property type="evidence" value="ECO:0007669"/>
    <property type="project" value="TreeGrafter"/>
</dbReference>
<evidence type="ECO:0000256" key="1">
    <source>
        <dbReference type="ARBA" id="ARBA00007130"/>
    </source>
</evidence>
<accession>A0AAN6N8P0</accession>
<dbReference type="GO" id="GO:0000045">
    <property type="term" value="P:autophagosome assembly"/>
    <property type="evidence" value="ECO:0007669"/>
    <property type="project" value="TreeGrafter"/>
</dbReference>
<comment type="caution">
    <text evidence="4">The sequence shown here is derived from an EMBL/GenBank/DDBJ whole genome shotgun (WGS) entry which is preliminary data.</text>
</comment>
<evidence type="ECO:0000313" key="4">
    <source>
        <dbReference type="EMBL" id="KAK3940484.1"/>
    </source>
</evidence>
<sequence length="220" mass="24906">MPSAMDMNEPVETPEFILEAFADPTSVRDVVRGILHTIFFLRFFPSVLPQTRDVVGLELAYVPEAEIETLIDQRVGALVRQLDAERNQPAHLVTGPGSANSGSGRGQVTVQFFEKPRRRKAWYLMRGEDEVCWESWTVKVTVAEPRTESERAKVRKAMETTLRSTIMKAIKYANEHKNHIPPITTTESNPFPYQININHQNNNIAAKEPAGGWAQRMGIY</sequence>
<protein>
    <recommendedName>
        <fullName evidence="2">Autophagy-related protein 101</fullName>
    </recommendedName>
</protein>
<dbReference type="PANTHER" id="PTHR13292:SF0">
    <property type="entry name" value="AUTOPHAGY-RELATED PROTEIN 101"/>
    <property type="match status" value="1"/>
</dbReference>